<gene>
    <name evidence="2" type="ORF">GH714_010381</name>
</gene>
<evidence type="ECO:0000256" key="1">
    <source>
        <dbReference type="SAM" id="Coils"/>
    </source>
</evidence>
<organism evidence="2 3">
    <name type="scientific">Hevea brasiliensis</name>
    <name type="common">Para rubber tree</name>
    <name type="synonym">Siphonia brasiliensis</name>
    <dbReference type="NCBI Taxonomy" id="3981"/>
    <lineage>
        <taxon>Eukaryota</taxon>
        <taxon>Viridiplantae</taxon>
        <taxon>Streptophyta</taxon>
        <taxon>Embryophyta</taxon>
        <taxon>Tracheophyta</taxon>
        <taxon>Spermatophyta</taxon>
        <taxon>Magnoliopsida</taxon>
        <taxon>eudicotyledons</taxon>
        <taxon>Gunneridae</taxon>
        <taxon>Pentapetalae</taxon>
        <taxon>rosids</taxon>
        <taxon>fabids</taxon>
        <taxon>Malpighiales</taxon>
        <taxon>Euphorbiaceae</taxon>
        <taxon>Crotonoideae</taxon>
        <taxon>Micrandreae</taxon>
        <taxon>Hevea</taxon>
    </lineage>
</organism>
<sequence>MSEMREDRGFNTTPQLLVVVYSGLIATSGRIKILESELQREKDKVSTLDTNLTVEKAKYFFEMAKLKKKNEELEFEFAASNEQIADIYVKAQNDILAELTMHCPGDDFS</sequence>
<keyword evidence="3" id="KW-1185">Reference proteome</keyword>
<protein>
    <submittedName>
        <fullName evidence="2">Uncharacterized protein</fullName>
    </submittedName>
</protein>
<evidence type="ECO:0000313" key="3">
    <source>
        <dbReference type="Proteomes" id="UP000467840"/>
    </source>
</evidence>
<dbReference type="EMBL" id="JAAGAX010000015">
    <property type="protein sequence ID" value="KAF2290314.1"/>
    <property type="molecule type" value="Genomic_DNA"/>
</dbReference>
<dbReference type="Proteomes" id="UP000467840">
    <property type="component" value="Chromosome 2"/>
</dbReference>
<comment type="caution">
    <text evidence="2">The sequence shown here is derived from an EMBL/GenBank/DDBJ whole genome shotgun (WGS) entry which is preliminary data.</text>
</comment>
<name>A0A6A6KP81_HEVBR</name>
<dbReference type="AlphaFoldDB" id="A0A6A6KP81"/>
<reference evidence="2 3" key="1">
    <citation type="journal article" date="2020" name="Mol. Plant">
        <title>The Chromosome-Based Rubber Tree Genome Provides New Insights into Spurge Genome Evolution and Rubber Biosynthesis.</title>
        <authorList>
            <person name="Liu J."/>
            <person name="Shi C."/>
            <person name="Shi C.C."/>
            <person name="Li W."/>
            <person name="Zhang Q.J."/>
            <person name="Zhang Y."/>
            <person name="Li K."/>
            <person name="Lu H.F."/>
            <person name="Shi C."/>
            <person name="Zhu S.T."/>
            <person name="Xiao Z.Y."/>
            <person name="Nan H."/>
            <person name="Yue Y."/>
            <person name="Zhu X.G."/>
            <person name="Wu Y."/>
            <person name="Hong X.N."/>
            <person name="Fan G.Y."/>
            <person name="Tong Y."/>
            <person name="Zhang D."/>
            <person name="Mao C.L."/>
            <person name="Liu Y.L."/>
            <person name="Hao S.J."/>
            <person name="Liu W.Q."/>
            <person name="Lv M.Q."/>
            <person name="Zhang H.B."/>
            <person name="Liu Y."/>
            <person name="Hu-Tang G.R."/>
            <person name="Wang J.P."/>
            <person name="Wang J.H."/>
            <person name="Sun Y.H."/>
            <person name="Ni S.B."/>
            <person name="Chen W.B."/>
            <person name="Zhang X.C."/>
            <person name="Jiao Y.N."/>
            <person name="Eichler E.E."/>
            <person name="Li G.H."/>
            <person name="Liu X."/>
            <person name="Gao L.Z."/>
        </authorList>
    </citation>
    <scope>NUCLEOTIDE SEQUENCE [LARGE SCALE GENOMIC DNA]</scope>
    <source>
        <strain evidence="3">cv. GT1</strain>
        <tissue evidence="2">Leaf</tissue>
    </source>
</reference>
<keyword evidence="1" id="KW-0175">Coiled coil</keyword>
<proteinExistence type="predicted"/>
<evidence type="ECO:0000313" key="2">
    <source>
        <dbReference type="EMBL" id="KAF2290314.1"/>
    </source>
</evidence>
<feature type="coiled-coil region" evidence="1">
    <location>
        <begin position="31"/>
        <end position="83"/>
    </location>
</feature>
<accession>A0A6A6KP81</accession>